<protein>
    <submittedName>
        <fullName evidence="1">Uncharacterized protein</fullName>
    </submittedName>
</protein>
<accession>A0A0M4M506</accession>
<evidence type="ECO:0000313" key="1">
    <source>
        <dbReference type="EMBL" id="ALE03042.1"/>
    </source>
</evidence>
<organism evidence="1 2">
    <name type="scientific">Bartonella ancashensis</name>
    <dbReference type="NCBI Taxonomy" id="1318743"/>
    <lineage>
        <taxon>Bacteria</taxon>
        <taxon>Pseudomonadati</taxon>
        <taxon>Pseudomonadota</taxon>
        <taxon>Alphaproteobacteria</taxon>
        <taxon>Hyphomicrobiales</taxon>
        <taxon>Bartonellaceae</taxon>
        <taxon>Bartonella</taxon>
    </lineage>
</organism>
<name>A0A0M4M506_9HYPH</name>
<evidence type="ECO:0000313" key="2">
    <source>
        <dbReference type="Proteomes" id="UP000057213"/>
    </source>
</evidence>
<dbReference type="KEGG" id="banc:PU02_0228"/>
<dbReference type="EMBL" id="CP010401">
    <property type="protein sequence ID" value="ALE03042.1"/>
    <property type="molecule type" value="Genomic_DNA"/>
</dbReference>
<keyword evidence="2" id="KW-1185">Reference proteome</keyword>
<sequence>MNIIANEILSFACDFRLSVILWLLRTFQKLKHEEEVSSWLLQNC</sequence>
<dbReference type="Proteomes" id="UP000057213">
    <property type="component" value="Chromosome"/>
</dbReference>
<dbReference type="AlphaFoldDB" id="A0A0M4M506"/>
<proteinExistence type="predicted"/>
<gene>
    <name evidence="1" type="ORF">PU02_0228</name>
</gene>
<reference evidence="1 2" key="1">
    <citation type="journal article" date="2015" name="Genome Announc.">
        <title>Complete Genome Sequence of Bartonella ancashensis Strain 20.00, Isolated from the Blood of a Patient with Verruga Peruana.</title>
        <authorList>
            <person name="Hang J."/>
            <person name="Mullins K.E."/>
            <person name="Clifford R.J."/>
            <person name="Onmus-Leone F."/>
            <person name="Yang Y."/>
            <person name="Jiang J."/>
            <person name="Leguia M."/>
            <person name="Kasper M.R."/>
            <person name="Maguina C."/>
            <person name="Lesho E.P."/>
            <person name="Jarman R.G."/>
            <person name="Richards A.L."/>
            <person name="Blazes D."/>
        </authorList>
    </citation>
    <scope>NUCLEOTIDE SEQUENCE [LARGE SCALE GENOMIC DNA]</scope>
    <source>
        <strain evidence="1 2">20.00</strain>
    </source>
</reference>